<dbReference type="Proteomes" id="UP001152484">
    <property type="component" value="Unassembled WGS sequence"/>
</dbReference>
<protein>
    <submittedName>
        <fullName evidence="1">Uncharacterized protein</fullName>
    </submittedName>
</protein>
<accession>A0A9P0Z3I4</accession>
<proteinExistence type="predicted"/>
<evidence type="ECO:0000313" key="2">
    <source>
        <dbReference type="Proteomes" id="UP001152484"/>
    </source>
</evidence>
<dbReference type="EMBL" id="CAMAPE010000019">
    <property type="protein sequence ID" value="CAH9085906.1"/>
    <property type="molecule type" value="Genomic_DNA"/>
</dbReference>
<organism evidence="1 2">
    <name type="scientific">Cuscuta europaea</name>
    <name type="common">European dodder</name>
    <dbReference type="NCBI Taxonomy" id="41803"/>
    <lineage>
        <taxon>Eukaryota</taxon>
        <taxon>Viridiplantae</taxon>
        <taxon>Streptophyta</taxon>
        <taxon>Embryophyta</taxon>
        <taxon>Tracheophyta</taxon>
        <taxon>Spermatophyta</taxon>
        <taxon>Magnoliopsida</taxon>
        <taxon>eudicotyledons</taxon>
        <taxon>Gunneridae</taxon>
        <taxon>Pentapetalae</taxon>
        <taxon>asterids</taxon>
        <taxon>lamiids</taxon>
        <taxon>Solanales</taxon>
        <taxon>Convolvulaceae</taxon>
        <taxon>Cuscuteae</taxon>
        <taxon>Cuscuta</taxon>
        <taxon>Cuscuta subgen. Cuscuta</taxon>
    </lineage>
</organism>
<reference evidence="1" key="1">
    <citation type="submission" date="2022-07" db="EMBL/GenBank/DDBJ databases">
        <authorList>
            <person name="Macas J."/>
            <person name="Novak P."/>
            <person name="Neumann P."/>
        </authorList>
    </citation>
    <scope>NUCLEOTIDE SEQUENCE</scope>
</reference>
<name>A0A9P0Z3I4_CUSEU</name>
<comment type="caution">
    <text evidence="1">The sequence shown here is derived from an EMBL/GenBank/DDBJ whole genome shotgun (WGS) entry which is preliminary data.</text>
</comment>
<evidence type="ECO:0000313" key="1">
    <source>
        <dbReference type="EMBL" id="CAH9085906.1"/>
    </source>
</evidence>
<dbReference type="AlphaFoldDB" id="A0A9P0Z3I4"/>
<gene>
    <name evidence="1" type="ORF">CEURO_LOCUS9405</name>
</gene>
<sequence length="38" mass="4129">MGVPKDQLLHLGVLPSFVEAPFLQPSELLPEGNASLQR</sequence>
<keyword evidence="2" id="KW-1185">Reference proteome</keyword>